<keyword evidence="4" id="KW-1185">Reference proteome</keyword>
<evidence type="ECO:0000313" key="3">
    <source>
        <dbReference type="EMBL" id="QSQ22907.1"/>
    </source>
</evidence>
<sequence>MPARIVVTHSTAMDEASAARELAAKLRQQAGGSPVRGGLVYCTVGVRTPALQKALVEQLPGVPFIGATSCVGVGSAEGFRTERIVSALWLVGDGFRFGVSALSRGGDVRGQGRELANDALKSGLIPAEAARFAVVHATPGSEESLLAGLYDVLPRRTVLVGGSAADNDISGQWSVWSSEGVHTTGAVLAVCDWPWRLTAMCQGGYLVTRHRGTVTRASGRTVYTIDGRPAADVYNEWLDGKLKSFLETGGTVLSSTTLCPLGVPRTMDGLETHVVVHPEKVLVPERALTLFADVKEGEQLVLMRSTEGALVKQSGQLTEWALGSSGLQKDKLAGALLVYCAGCMLTIQKQVPDMLGDFQRVVGQTPYLSVFTFGEQGCVMPQRAEHGNLMTSVLLLGNA</sequence>
<dbReference type="EMBL" id="CP071090">
    <property type="protein sequence ID" value="QSQ22907.1"/>
    <property type="molecule type" value="Genomic_DNA"/>
</dbReference>
<dbReference type="Pfam" id="PF10442">
    <property type="entry name" value="FIST_C"/>
    <property type="match status" value="1"/>
</dbReference>
<feature type="domain" description="FIST" evidence="1">
    <location>
        <begin position="33"/>
        <end position="229"/>
    </location>
</feature>
<dbReference type="SMART" id="SM00897">
    <property type="entry name" value="FIST"/>
    <property type="match status" value="1"/>
</dbReference>
<proteinExistence type="predicted"/>
<gene>
    <name evidence="3" type="ORF">JY651_48765</name>
</gene>
<dbReference type="InterPro" id="IPR013702">
    <property type="entry name" value="FIST_domain_N"/>
</dbReference>
<dbReference type="PANTHER" id="PTHR40252:SF2">
    <property type="entry name" value="BLR0328 PROTEIN"/>
    <property type="match status" value="1"/>
</dbReference>
<evidence type="ECO:0000259" key="2">
    <source>
        <dbReference type="SMART" id="SM01204"/>
    </source>
</evidence>
<dbReference type="Proteomes" id="UP000662747">
    <property type="component" value="Chromosome"/>
</dbReference>
<dbReference type="SMART" id="SM01204">
    <property type="entry name" value="FIST_C"/>
    <property type="match status" value="1"/>
</dbReference>
<name>A0ABX7NVF9_9BACT</name>
<accession>A0ABX7NVF9</accession>
<feature type="domain" description="FIST C-domain" evidence="2">
    <location>
        <begin position="230"/>
        <end position="379"/>
    </location>
</feature>
<evidence type="ECO:0000259" key="1">
    <source>
        <dbReference type="SMART" id="SM00897"/>
    </source>
</evidence>
<protein>
    <submittedName>
        <fullName evidence="3">FIST C-terminal domain-containing protein</fullName>
    </submittedName>
</protein>
<evidence type="ECO:0000313" key="4">
    <source>
        <dbReference type="Proteomes" id="UP000662747"/>
    </source>
</evidence>
<reference evidence="3 4" key="1">
    <citation type="submission" date="2021-02" db="EMBL/GenBank/DDBJ databases">
        <title>De Novo genome assembly of isolated myxobacteria.</title>
        <authorList>
            <person name="Stevens D.C."/>
        </authorList>
    </citation>
    <scope>NUCLEOTIDE SEQUENCE [LARGE SCALE GENOMIC DNA]</scope>
    <source>
        <strain evidence="4">SCPEA02</strain>
    </source>
</reference>
<dbReference type="Pfam" id="PF08495">
    <property type="entry name" value="FIST"/>
    <property type="match status" value="1"/>
</dbReference>
<dbReference type="PANTHER" id="PTHR40252">
    <property type="entry name" value="BLR0328 PROTEIN"/>
    <property type="match status" value="1"/>
</dbReference>
<dbReference type="InterPro" id="IPR019494">
    <property type="entry name" value="FIST_C"/>
</dbReference>
<dbReference type="RefSeq" id="WP_206724483.1">
    <property type="nucleotide sequence ID" value="NZ_CP071090.1"/>
</dbReference>
<organism evidence="3 4">
    <name type="scientific">Pyxidicoccus parkwayensis</name>
    <dbReference type="NCBI Taxonomy" id="2813578"/>
    <lineage>
        <taxon>Bacteria</taxon>
        <taxon>Pseudomonadati</taxon>
        <taxon>Myxococcota</taxon>
        <taxon>Myxococcia</taxon>
        <taxon>Myxococcales</taxon>
        <taxon>Cystobacterineae</taxon>
        <taxon>Myxococcaceae</taxon>
        <taxon>Pyxidicoccus</taxon>
    </lineage>
</organism>